<dbReference type="Proteomes" id="UP000438991">
    <property type="component" value="Unassembled WGS sequence"/>
</dbReference>
<feature type="compositionally biased region" description="Basic and acidic residues" evidence="2">
    <location>
        <begin position="275"/>
        <end position="284"/>
    </location>
</feature>
<feature type="region of interest" description="Disordered" evidence="2">
    <location>
        <begin position="83"/>
        <end position="133"/>
    </location>
</feature>
<sequence length="284" mass="31233">MTLFRELRLIPVVLFAAVCLLALKVLGLVIDDGAPIGGFESPATPARAPAVTVERAGMRPDAPAQTPRGSWAKEMFNYPDVTGSVGGGAPLVTGSAPSKPKEGEKKEEKKPQPANPEPSPGGMLVPLNQAPIPPGERALLERLQERRQELEARARELEVRENMLRTAEKQLELRMGELKDMEERIKVASQQKDEAESQRFKSLVTMYENMRAKDAAKIFDRLEMKVLLDVASQINPRRMSDILAMMGPEQAEKLTVELAARASATPRTPSPNELPKIEGRPKSQ</sequence>
<name>A0A327KIT0_9BRAD</name>
<evidence type="ECO:0000256" key="2">
    <source>
        <dbReference type="SAM" id="MobiDB-lite"/>
    </source>
</evidence>
<accession>A0A327KIT0</accession>
<dbReference type="EMBL" id="WNKV01000003">
    <property type="protein sequence ID" value="MTW15524.1"/>
    <property type="molecule type" value="Genomic_DNA"/>
</dbReference>
<proteinExistence type="predicted"/>
<keyword evidence="3" id="KW-0969">Cilium</keyword>
<evidence type="ECO:0000313" key="4">
    <source>
        <dbReference type="Proteomes" id="UP000438991"/>
    </source>
</evidence>
<dbReference type="SUPFAM" id="SSF158791">
    <property type="entry name" value="MgtE N-terminal domain-like"/>
    <property type="match status" value="1"/>
</dbReference>
<keyword evidence="3" id="KW-0282">Flagellum</keyword>
<protein>
    <submittedName>
        <fullName evidence="3">Flagellar protein FlbB</fullName>
    </submittedName>
</protein>
<feature type="region of interest" description="Disordered" evidence="2">
    <location>
        <begin position="258"/>
        <end position="284"/>
    </location>
</feature>
<dbReference type="RefSeq" id="WP_111384429.1">
    <property type="nucleotide sequence ID" value="NZ_NPEW01000039.1"/>
</dbReference>
<feature type="compositionally biased region" description="Basic and acidic residues" evidence="2">
    <location>
        <begin position="99"/>
        <end position="111"/>
    </location>
</feature>
<reference evidence="3 4" key="1">
    <citation type="submission" date="2019-11" db="EMBL/GenBank/DDBJ databases">
        <title>Whole-genome sequence of Rhodoplanes serenus DSM 18633, type strain.</title>
        <authorList>
            <person name="Kyndt J.A."/>
            <person name="Meyer T.E."/>
        </authorList>
    </citation>
    <scope>NUCLEOTIDE SEQUENCE [LARGE SCALE GENOMIC DNA]</scope>
    <source>
        <strain evidence="3 4">DSM 18633</strain>
    </source>
</reference>
<evidence type="ECO:0000313" key="3">
    <source>
        <dbReference type="EMBL" id="MTW15524.1"/>
    </source>
</evidence>
<organism evidence="3 4">
    <name type="scientific">Rhodoplanes serenus</name>
    <dbReference type="NCBI Taxonomy" id="200615"/>
    <lineage>
        <taxon>Bacteria</taxon>
        <taxon>Pseudomonadati</taxon>
        <taxon>Pseudomonadota</taxon>
        <taxon>Alphaproteobacteria</taxon>
        <taxon>Hyphomicrobiales</taxon>
        <taxon>Nitrobacteraceae</taxon>
        <taxon>Rhodoplanes</taxon>
    </lineage>
</organism>
<keyword evidence="1" id="KW-0175">Coiled coil</keyword>
<comment type="caution">
    <text evidence="3">The sequence shown here is derived from an EMBL/GenBank/DDBJ whole genome shotgun (WGS) entry which is preliminary data.</text>
</comment>
<feature type="coiled-coil region" evidence="1">
    <location>
        <begin position="140"/>
        <end position="198"/>
    </location>
</feature>
<evidence type="ECO:0000256" key="1">
    <source>
        <dbReference type="SAM" id="Coils"/>
    </source>
</evidence>
<gene>
    <name evidence="3" type="ORF">GJ689_04795</name>
</gene>
<keyword evidence="3" id="KW-0966">Cell projection</keyword>
<dbReference type="AlphaFoldDB" id="A0A327KIT0"/>